<organism evidence="2 3">
    <name type="scientific">Citrobacter portucalensis</name>
    <dbReference type="NCBI Taxonomy" id="1639133"/>
    <lineage>
        <taxon>Bacteria</taxon>
        <taxon>Pseudomonadati</taxon>
        <taxon>Pseudomonadota</taxon>
        <taxon>Gammaproteobacteria</taxon>
        <taxon>Enterobacterales</taxon>
        <taxon>Enterobacteriaceae</taxon>
        <taxon>Citrobacter</taxon>
        <taxon>Citrobacter freundii complex</taxon>
    </lineage>
</organism>
<comment type="caution">
    <text evidence="2">The sequence shown here is derived from an EMBL/GenBank/DDBJ whole genome shotgun (WGS) entry which is preliminary data.</text>
</comment>
<reference evidence="2" key="2">
    <citation type="submission" date="2023-01" db="EMBL/GenBank/DDBJ databases">
        <authorList>
            <person name="Hamerlinck H."/>
            <person name="Aerssens A."/>
            <person name="Boelens J."/>
            <person name="Messiaen A.-S."/>
            <person name="Vandendriessche S."/>
            <person name="Velghe A."/>
            <person name="Verhasselt B."/>
            <person name="Leroux-Roels I."/>
        </authorList>
    </citation>
    <scope>NUCLEOTIDE SEQUENCE</scope>
    <source>
        <strain evidence="2">UZG-GERCF-220920-Env23</strain>
    </source>
</reference>
<dbReference type="EMBL" id="JAQIHS010000015">
    <property type="protein sequence ID" value="MDN4369323.1"/>
    <property type="molecule type" value="Genomic_DNA"/>
</dbReference>
<dbReference type="Proteomes" id="UP001169985">
    <property type="component" value="Unassembled WGS sequence"/>
</dbReference>
<evidence type="ECO:0000313" key="3">
    <source>
        <dbReference type="Proteomes" id="UP001169985"/>
    </source>
</evidence>
<proteinExistence type="predicted"/>
<name>A0AAW7LU92_9ENTR</name>
<dbReference type="InterPro" id="IPR020269">
    <property type="entry name" value="Phage_Mu_Releasin"/>
</dbReference>
<reference evidence="2" key="1">
    <citation type="journal article" date="2023" name="Antimicrob Resist Infect Control">
        <title>Sanitary installations and wastewater plumbing as reservoir for the long-term circulation and transmission of carbapenemase producing Citrobacter freundii clones in a hospital setting.</title>
        <authorList>
            <person name="Hamerlinck H."/>
            <person name="Aerssens A."/>
            <person name="Boelens J."/>
            <person name="Dehaene A."/>
            <person name="McMahon M."/>
            <person name="Messiaen A.S."/>
            <person name="Vandendriessche S."/>
            <person name="Velghe A."/>
            <person name="Leroux-Roels I."/>
            <person name="Verhasselt B."/>
        </authorList>
    </citation>
    <scope>NUCLEOTIDE SEQUENCE</scope>
    <source>
        <strain evidence="2">UZG-GERCF-220920-Env23</strain>
    </source>
</reference>
<keyword evidence="1" id="KW-0472">Membrane</keyword>
<evidence type="ECO:0000313" key="2">
    <source>
        <dbReference type="EMBL" id="MDN4369323.1"/>
    </source>
</evidence>
<gene>
    <name evidence="2" type="ORF">PEY55_13650</name>
</gene>
<dbReference type="Pfam" id="PF10805">
    <property type="entry name" value="DUF2730"/>
    <property type="match status" value="1"/>
</dbReference>
<sequence length="96" mass="11027">MEWETVRSNWAVIWAGLMSGINIIHLLLVKTYARREEMEKVNSRMSALEKAIDGMPSRQELHQLQLDMSNLRGEIRSSPECSGRPHVSAICCWKTN</sequence>
<keyword evidence="1" id="KW-1133">Transmembrane helix</keyword>
<evidence type="ECO:0000256" key="1">
    <source>
        <dbReference type="SAM" id="Phobius"/>
    </source>
</evidence>
<feature type="transmembrane region" description="Helical" evidence="1">
    <location>
        <begin position="12"/>
        <end position="33"/>
    </location>
</feature>
<dbReference type="AlphaFoldDB" id="A0AAW7LU92"/>
<protein>
    <submittedName>
        <fullName evidence="2">DUF2730 family protein</fullName>
    </submittedName>
</protein>
<keyword evidence="1" id="KW-0812">Transmembrane</keyword>
<accession>A0AAW7LU92</accession>